<organism evidence="1">
    <name type="scientific">marine sediment metagenome</name>
    <dbReference type="NCBI Taxonomy" id="412755"/>
    <lineage>
        <taxon>unclassified sequences</taxon>
        <taxon>metagenomes</taxon>
        <taxon>ecological metagenomes</taxon>
    </lineage>
</organism>
<sequence>MLTTLITGGRQSGKTTQLEKLKKGLTVLVVPSVHMAKERARNANLLHYIAALHQVVEADKLKKYDTILLDNIDLMGPEALALISYYQITAEIHASVTPMVIEDKENPPWQYTIKAKTRVQLEASSEVQKFAESMEIKQAVTQLYGAWVICE</sequence>
<accession>A0A0F9PXT2</accession>
<comment type="caution">
    <text evidence="1">The sequence shown here is derived from an EMBL/GenBank/DDBJ whole genome shotgun (WGS) entry which is preliminary data.</text>
</comment>
<evidence type="ECO:0000313" key="1">
    <source>
        <dbReference type="EMBL" id="KKM97987.1"/>
    </source>
</evidence>
<gene>
    <name evidence="1" type="ORF">LCGC14_1162510</name>
</gene>
<name>A0A0F9PXT2_9ZZZZ</name>
<dbReference type="AlphaFoldDB" id="A0A0F9PXT2"/>
<reference evidence="1" key="1">
    <citation type="journal article" date="2015" name="Nature">
        <title>Complex archaea that bridge the gap between prokaryotes and eukaryotes.</title>
        <authorList>
            <person name="Spang A."/>
            <person name="Saw J.H."/>
            <person name="Jorgensen S.L."/>
            <person name="Zaremba-Niedzwiedzka K."/>
            <person name="Martijn J."/>
            <person name="Lind A.E."/>
            <person name="van Eijk R."/>
            <person name="Schleper C."/>
            <person name="Guy L."/>
            <person name="Ettema T.J."/>
        </authorList>
    </citation>
    <scope>NUCLEOTIDE SEQUENCE</scope>
</reference>
<dbReference type="EMBL" id="LAZR01005682">
    <property type="protein sequence ID" value="KKM97987.1"/>
    <property type="molecule type" value="Genomic_DNA"/>
</dbReference>
<protein>
    <submittedName>
        <fullName evidence="1">Uncharacterized protein</fullName>
    </submittedName>
</protein>
<proteinExistence type="predicted"/>